<protein>
    <submittedName>
        <fullName evidence="2">Uncharacterized protein</fullName>
    </submittedName>
</protein>
<keyword evidence="1" id="KW-1133">Transmembrane helix</keyword>
<sequence length="96" mass="11147">MIQRYKILKTITIIDVVVVVFFLGIAKLYEITESGIYQAKVLGAIYEIVWLPLIVTLFALPFIWIFLTVKKKISFSAMIFPLIILIGLICYMLIWF</sequence>
<evidence type="ECO:0000313" key="3">
    <source>
        <dbReference type="Proteomes" id="UP000295215"/>
    </source>
</evidence>
<proteinExistence type="predicted"/>
<organism evidence="2 3">
    <name type="scientific">Myroides indicus</name>
    <dbReference type="NCBI Taxonomy" id="1323422"/>
    <lineage>
        <taxon>Bacteria</taxon>
        <taxon>Pseudomonadati</taxon>
        <taxon>Bacteroidota</taxon>
        <taxon>Flavobacteriia</taxon>
        <taxon>Flavobacteriales</taxon>
        <taxon>Flavobacteriaceae</taxon>
        <taxon>Myroides</taxon>
    </lineage>
</organism>
<evidence type="ECO:0000256" key="1">
    <source>
        <dbReference type="SAM" id="Phobius"/>
    </source>
</evidence>
<dbReference type="EMBL" id="SOAG01000030">
    <property type="protein sequence ID" value="TDS52725.1"/>
    <property type="molecule type" value="Genomic_DNA"/>
</dbReference>
<feature type="transmembrane region" description="Helical" evidence="1">
    <location>
        <begin position="74"/>
        <end position="94"/>
    </location>
</feature>
<dbReference type="Proteomes" id="UP000295215">
    <property type="component" value="Unassembled WGS sequence"/>
</dbReference>
<accession>A0A4R7ENE8</accession>
<dbReference type="AlphaFoldDB" id="A0A4R7ENE8"/>
<keyword evidence="1" id="KW-0472">Membrane</keyword>
<gene>
    <name evidence="2" type="ORF">C8P70_13024</name>
</gene>
<keyword evidence="1" id="KW-0812">Transmembrane</keyword>
<name>A0A4R7ENE8_9FLAO</name>
<keyword evidence="3" id="KW-1185">Reference proteome</keyword>
<dbReference type="OrthoDB" id="983083at2"/>
<evidence type="ECO:0000313" key="2">
    <source>
        <dbReference type="EMBL" id="TDS52725.1"/>
    </source>
</evidence>
<feature type="transmembrane region" description="Helical" evidence="1">
    <location>
        <begin position="7"/>
        <end position="29"/>
    </location>
</feature>
<feature type="transmembrane region" description="Helical" evidence="1">
    <location>
        <begin position="49"/>
        <end position="67"/>
    </location>
</feature>
<comment type="caution">
    <text evidence="2">The sequence shown here is derived from an EMBL/GenBank/DDBJ whole genome shotgun (WGS) entry which is preliminary data.</text>
</comment>
<dbReference type="RefSeq" id="WP_133713504.1">
    <property type="nucleotide sequence ID" value="NZ_SOAG01000030.1"/>
</dbReference>
<reference evidence="2 3" key="1">
    <citation type="submission" date="2019-03" db="EMBL/GenBank/DDBJ databases">
        <title>Genomic Encyclopedia of Archaeal and Bacterial Type Strains, Phase II (KMG-II): from individual species to whole genera.</title>
        <authorList>
            <person name="Goeker M."/>
        </authorList>
    </citation>
    <scope>NUCLEOTIDE SEQUENCE [LARGE SCALE GENOMIC DNA]</scope>
    <source>
        <strain evidence="2 3">DSM 28213</strain>
    </source>
</reference>